<dbReference type="EMBL" id="UINC01019126">
    <property type="protein sequence ID" value="SVA80839.1"/>
    <property type="molecule type" value="Genomic_DNA"/>
</dbReference>
<dbReference type="AlphaFoldDB" id="A0A381YV39"/>
<organism evidence="1">
    <name type="scientific">marine metagenome</name>
    <dbReference type="NCBI Taxonomy" id="408172"/>
    <lineage>
        <taxon>unclassified sequences</taxon>
        <taxon>metagenomes</taxon>
        <taxon>ecological metagenomes</taxon>
    </lineage>
</organism>
<protein>
    <submittedName>
        <fullName evidence="1">Uncharacterized protein</fullName>
    </submittedName>
</protein>
<accession>A0A381YV39</accession>
<reference evidence="1" key="1">
    <citation type="submission" date="2018-05" db="EMBL/GenBank/DDBJ databases">
        <authorList>
            <person name="Lanie J.A."/>
            <person name="Ng W.-L."/>
            <person name="Kazmierczak K.M."/>
            <person name="Andrzejewski T.M."/>
            <person name="Davidsen T.M."/>
            <person name="Wayne K.J."/>
            <person name="Tettelin H."/>
            <person name="Glass J.I."/>
            <person name="Rusch D."/>
            <person name="Podicherti R."/>
            <person name="Tsui H.-C.T."/>
            <person name="Winkler M.E."/>
        </authorList>
    </citation>
    <scope>NUCLEOTIDE SEQUENCE</scope>
</reference>
<sequence length="30" mass="3034">MSPVASSGATMSCTDIVVDGDVGTVRDPYC</sequence>
<proteinExistence type="predicted"/>
<name>A0A381YV39_9ZZZZ</name>
<evidence type="ECO:0000313" key="1">
    <source>
        <dbReference type="EMBL" id="SVA80839.1"/>
    </source>
</evidence>
<gene>
    <name evidence="1" type="ORF">METZ01_LOCUS133693</name>
</gene>